<evidence type="ECO:0000256" key="8">
    <source>
        <dbReference type="SAM" id="Phobius"/>
    </source>
</evidence>
<evidence type="ECO:0000256" key="4">
    <source>
        <dbReference type="ARBA" id="ARBA00022475"/>
    </source>
</evidence>
<feature type="transmembrane region" description="Helical" evidence="8">
    <location>
        <begin position="124"/>
        <end position="146"/>
    </location>
</feature>
<sequence>MNGLLTGFATIGSIVALGLLLAHVRVLDESAQHILSRLAFYVASPALLVTVLADTDISDVLSSPLLASIGSVLVVGVAQILLARLVWKRNAADTTIGAFSAAYVNAGNLGLPIAGYVLGDAALIAPMLLIQLLLMQPLGLTVLDIATSEGPHSWRTIVRRPLTNPLLIGSAIGVLLSVLDLSLPAPVQDPLELVAGMAIPAMLIAYGISLRLGPLPGRGTHAPEVAVIVLLKVVVQPLVAFLLARYVLDLDQAGVLAVTVIAALPTAQNIFVHASRYGTGVLLARDSIFVSTILSVPALLVIAAVLV</sequence>
<evidence type="ECO:0000256" key="2">
    <source>
        <dbReference type="ARBA" id="ARBA00010145"/>
    </source>
</evidence>
<feature type="transmembrane region" description="Helical" evidence="8">
    <location>
        <begin position="34"/>
        <end position="53"/>
    </location>
</feature>
<evidence type="ECO:0000256" key="3">
    <source>
        <dbReference type="ARBA" id="ARBA00022448"/>
    </source>
</evidence>
<dbReference type="InterPro" id="IPR004776">
    <property type="entry name" value="Mem_transp_PIN-like"/>
</dbReference>
<comment type="subcellular location">
    <subcellularLocation>
        <location evidence="1">Cell membrane</location>
        <topology evidence="1">Multi-pass membrane protein</topology>
    </subcellularLocation>
</comment>
<dbReference type="InterPro" id="IPR038770">
    <property type="entry name" value="Na+/solute_symporter_sf"/>
</dbReference>
<evidence type="ECO:0000256" key="1">
    <source>
        <dbReference type="ARBA" id="ARBA00004651"/>
    </source>
</evidence>
<accession>A0A949JGM8</accession>
<dbReference type="EMBL" id="JAELVF020000001">
    <property type="protein sequence ID" value="MBU7598199.1"/>
    <property type="molecule type" value="Genomic_DNA"/>
</dbReference>
<keyword evidence="10" id="KW-1185">Reference proteome</keyword>
<dbReference type="RefSeq" id="WP_211040007.1">
    <property type="nucleotide sequence ID" value="NZ_JAELVF020000001.1"/>
</dbReference>
<feature type="transmembrane region" description="Helical" evidence="8">
    <location>
        <begin position="166"/>
        <end position="187"/>
    </location>
</feature>
<feature type="transmembrane region" description="Helical" evidence="8">
    <location>
        <begin position="65"/>
        <end position="87"/>
    </location>
</feature>
<evidence type="ECO:0000313" key="10">
    <source>
        <dbReference type="Proteomes" id="UP000694501"/>
    </source>
</evidence>
<feature type="transmembrane region" description="Helical" evidence="8">
    <location>
        <begin position="193"/>
        <end position="213"/>
    </location>
</feature>
<feature type="transmembrane region" description="Helical" evidence="8">
    <location>
        <begin position="99"/>
        <end position="118"/>
    </location>
</feature>
<proteinExistence type="inferred from homology"/>
<protein>
    <submittedName>
        <fullName evidence="9">AEC family transporter</fullName>
    </submittedName>
</protein>
<dbReference type="GO" id="GO:0005886">
    <property type="term" value="C:plasma membrane"/>
    <property type="evidence" value="ECO:0007669"/>
    <property type="project" value="UniProtKB-SubCell"/>
</dbReference>
<keyword evidence="7 8" id="KW-0472">Membrane</keyword>
<evidence type="ECO:0000313" key="9">
    <source>
        <dbReference type="EMBL" id="MBU7598199.1"/>
    </source>
</evidence>
<dbReference type="PANTHER" id="PTHR36838">
    <property type="entry name" value="AUXIN EFFLUX CARRIER FAMILY PROTEIN"/>
    <property type="match status" value="1"/>
</dbReference>
<keyword evidence="3" id="KW-0813">Transport</keyword>
<organism evidence="9 10">
    <name type="scientific">Streptomyces tardus</name>
    <dbReference type="NCBI Taxonomy" id="2780544"/>
    <lineage>
        <taxon>Bacteria</taxon>
        <taxon>Bacillati</taxon>
        <taxon>Actinomycetota</taxon>
        <taxon>Actinomycetes</taxon>
        <taxon>Kitasatosporales</taxon>
        <taxon>Streptomycetaceae</taxon>
        <taxon>Streptomyces</taxon>
    </lineage>
</organism>
<gene>
    <name evidence="9" type="ORF">JGS22_011375</name>
</gene>
<evidence type="ECO:0000256" key="6">
    <source>
        <dbReference type="ARBA" id="ARBA00022989"/>
    </source>
</evidence>
<feature type="transmembrane region" description="Helical" evidence="8">
    <location>
        <begin position="225"/>
        <end position="248"/>
    </location>
</feature>
<feature type="transmembrane region" description="Helical" evidence="8">
    <location>
        <begin position="254"/>
        <end position="275"/>
    </location>
</feature>
<comment type="caution">
    <text evidence="9">The sequence shown here is derived from an EMBL/GenBank/DDBJ whole genome shotgun (WGS) entry which is preliminary data.</text>
</comment>
<dbReference type="Pfam" id="PF03547">
    <property type="entry name" value="Mem_trans"/>
    <property type="match status" value="2"/>
</dbReference>
<evidence type="ECO:0000256" key="7">
    <source>
        <dbReference type="ARBA" id="ARBA00023136"/>
    </source>
</evidence>
<dbReference type="AlphaFoldDB" id="A0A949JGM8"/>
<reference evidence="9" key="1">
    <citation type="submission" date="2021-06" db="EMBL/GenBank/DDBJ databases">
        <title>Sequencing of actinobacteria type strains.</title>
        <authorList>
            <person name="Nguyen G.-S."/>
            <person name="Wentzel A."/>
        </authorList>
    </citation>
    <scope>NUCLEOTIDE SEQUENCE</scope>
    <source>
        <strain evidence="9">P38-E01</strain>
    </source>
</reference>
<name>A0A949JGM8_9ACTN</name>
<dbReference type="PANTHER" id="PTHR36838:SF1">
    <property type="entry name" value="SLR1864 PROTEIN"/>
    <property type="match status" value="1"/>
</dbReference>
<keyword evidence="5 8" id="KW-0812">Transmembrane</keyword>
<dbReference type="Proteomes" id="UP000694501">
    <property type="component" value="Unassembled WGS sequence"/>
</dbReference>
<evidence type="ECO:0000256" key="5">
    <source>
        <dbReference type="ARBA" id="ARBA00022692"/>
    </source>
</evidence>
<keyword evidence="6 8" id="KW-1133">Transmembrane helix</keyword>
<feature type="transmembrane region" description="Helical" evidence="8">
    <location>
        <begin position="6"/>
        <end position="27"/>
    </location>
</feature>
<keyword evidence="4" id="KW-1003">Cell membrane</keyword>
<dbReference type="Gene3D" id="1.20.1530.20">
    <property type="match status" value="1"/>
</dbReference>
<comment type="similarity">
    <text evidence="2">Belongs to the auxin efflux carrier (TC 2.A.69) family.</text>
</comment>
<feature type="transmembrane region" description="Helical" evidence="8">
    <location>
        <begin position="287"/>
        <end position="306"/>
    </location>
</feature>
<dbReference type="GO" id="GO:0055085">
    <property type="term" value="P:transmembrane transport"/>
    <property type="evidence" value="ECO:0007669"/>
    <property type="project" value="InterPro"/>
</dbReference>